<dbReference type="Gene3D" id="3.40.50.720">
    <property type="entry name" value="NAD(P)-binding Rossmann-like Domain"/>
    <property type="match status" value="1"/>
</dbReference>
<organism evidence="2 3">
    <name type="scientific">Chlorobium phaeovibrioides</name>
    <dbReference type="NCBI Taxonomy" id="1094"/>
    <lineage>
        <taxon>Bacteria</taxon>
        <taxon>Pseudomonadati</taxon>
        <taxon>Chlorobiota</taxon>
        <taxon>Chlorobiia</taxon>
        <taxon>Chlorobiales</taxon>
        <taxon>Chlorobiaceae</taxon>
        <taxon>Chlorobium/Pelodictyon group</taxon>
        <taxon>Chlorobium</taxon>
    </lineage>
</organism>
<comment type="caution">
    <text evidence="2">The sequence shown here is derived from an EMBL/GenBank/DDBJ whole genome shotgun (WGS) entry which is preliminary data.</text>
</comment>
<dbReference type="Gene3D" id="6.10.250.3100">
    <property type="match status" value="1"/>
</dbReference>
<name>A0A3S0NYC0_CHLPH</name>
<gene>
    <name evidence="2" type="ORF">EKD02_09425</name>
</gene>
<sequence length="212" mass="23608">MGNAGTTPSYLFNHAFPLTSAESPFSVKPVKKIFERYGLELAAVERVDTKGGSLRYYVQRPGGPVPHDGSVAALLHEEDLMGLYEKETYDEYSDKINALRDQLVAFLKRAKDEGKTIAGFGASITCTTLIYHFGIGGYLDYLVDDNPAKQGLYSPGHHIPVYPSRAIYERKPDIVLLLAWRFGDRFIEKNRAYLACGGCFIRPVPYFDVVGS</sequence>
<reference evidence="2 3" key="1">
    <citation type="submission" date="2018-12" db="EMBL/GenBank/DDBJ databases">
        <authorList>
            <person name="Lunina O.N."/>
            <person name="Grouzdev D.S."/>
            <person name="Gorlenko V.M."/>
            <person name="Savvichev A.S."/>
        </authorList>
    </citation>
    <scope>NUCLEOTIDE SEQUENCE [LARGE SCALE GENOMIC DNA]</scope>
    <source>
        <strain evidence="2 3">BrKhr-17</strain>
    </source>
</reference>
<evidence type="ECO:0000313" key="2">
    <source>
        <dbReference type="EMBL" id="RTY35180.1"/>
    </source>
</evidence>
<dbReference type="AlphaFoldDB" id="A0A3S0NYC0"/>
<feature type="domain" description="C-methyltransferase" evidence="1">
    <location>
        <begin position="49"/>
        <end position="205"/>
    </location>
</feature>
<evidence type="ECO:0000313" key="3">
    <source>
        <dbReference type="Proteomes" id="UP000279908"/>
    </source>
</evidence>
<protein>
    <recommendedName>
        <fullName evidence="1">C-methyltransferase domain-containing protein</fullName>
    </recommendedName>
</protein>
<dbReference type="EMBL" id="RXYK01000026">
    <property type="protein sequence ID" value="RTY35180.1"/>
    <property type="molecule type" value="Genomic_DNA"/>
</dbReference>
<accession>A0A3S0NYC0</accession>
<dbReference type="RefSeq" id="WP_126385233.1">
    <property type="nucleotide sequence ID" value="NZ_RXYK01000026.1"/>
</dbReference>
<evidence type="ECO:0000259" key="1">
    <source>
        <dbReference type="Pfam" id="PF08484"/>
    </source>
</evidence>
<dbReference type="Proteomes" id="UP000279908">
    <property type="component" value="Unassembled WGS sequence"/>
</dbReference>
<dbReference type="Pfam" id="PF08484">
    <property type="entry name" value="Methyltransf_14"/>
    <property type="match status" value="1"/>
</dbReference>
<proteinExistence type="predicted"/>
<dbReference type="InterPro" id="IPR013691">
    <property type="entry name" value="MeTrfase_14"/>
</dbReference>